<dbReference type="Pfam" id="PF13349">
    <property type="entry name" value="DUF4097"/>
    <property type="match status" value="1"/>
</dbReference>
<accession>A0AAC8UUP9</accession>
<reference evidence="2 3" key="1">
    <citation type="submission" date="2015-07" db="EMBL/GenBank/DDBJ databases">
        <title>Lactobacillus korensis/26-25/ whole genome sequencing.</title>
        <authorList>
            <person name="Kim M.K."/>
            <person name="Im W.-T."/>
            <person name="Srinivasan S."/>
            <person name="Lee J.-J."/>
        </authorList>
    </citation>
    <scope>NUCLEOTIDE SEQUENCE [LARGE SCALE GENOMIC DNA]</scope>
    <source>
        <strain evidence="2 3">26-25</strain>
    </source>
</reference>
<name>A0AAC8UUP9_9LACO</name>
<gene>
    <name evidence="2" type="ORF">ABN16_04000</name>
</gene>
<keyword evidence="3" id="KW-1185">Reference proteome</keyword>
<protein>
    <recommendedName>
        <fullName evidence="1">DUF4097 domain-containing protein</fullName>
    </recommendedName>
</protein>
<dbReference type="AlphaFoldDB" id="A0AAC8UUP9"/>
<sequence>MKRSTKVSIVLVILGLLLMGIGWWNHGNKSVLWSNNPRGFRVIRKAQQSYQPGAYQRIVVDAKAPVTIKAGNSNRVTVSYLDNVKGHPTATVSKGTLTIEGGKSTAHLSQTNFSMGDGVGYTNGGVLVTVPRDKKLADVTVKKGSHAISLRNLQAKSMTIAASNDVSLMDVRVDKQVVVKSSNGDVWASGVKAQQLSVDAENGDVGVSNSRLAANNNRMVSENGDVRLSESKLGGGHVSSSNGDVHLQNNRLTKTLTAYTDDGDISAHIARSAGAKVIGRDADMDDIKVDGKARHSGYWLHQAAKEQYRLTTADGDITVSTD</sequence>
<evidence type="ECO:0000313" key="2">
    <source>
        <dbReference type="EMBL" id="AKP64238.1"/>
    </source>
</evidence>
<dbReference type="Gene3D" id="2.160.20.120">
    <property type="match status" value="1"/>
</dbReference>
<evidence type="ECO:0000259" key="1">
    <source>
        <dbReference type="Pfam" id="PF13349"/>
    </source>
</evidence>
<evidence type="ECO:0000313" key="3">
    <source>
        <dbReference type="Proteomes" id="UP000036000"/>
    </source>
</evidence>
<organism evidence="2 3">
    <name type="scientific">Levilactobacillus koreensis</name>
    <dbReference type="NCBI Taxonomy" id="637971"/>
    <lineage>
        <taxon>Bacteria</taxon>
        <taxon>Bacillati</taxon>
        <taxon>Bacillota</taxon>
        <taxon>Bacilli</taxon>
        <taxon>Lactobacillales</taxon>
        <taxon>Lactobacillaceae</taxon>
        <taxon>Levilactobacillus</taxon>
    </lineage>
</organism>
<dbReference type="EMBL" id="CP012033">
    <property type="protein sequence ID" value="AKP64238.1"/>
    <property type="molecule type" value="Genomic_DNA"/>
</dbReference>
<dbReference type="RefSeq" id="WP_048733108.1">
    <property type="nucleotide sequence ID" value="NZ_CP012033.1"/>
</dbReference>
<dbReference type="Proteomes" id="UP000036000">
    <property type="component" value="Chromosome"/>
</dbReference>
<proteinExistence type="predicted"/>
<feature type="domain" description="DUF4097" evidence="1">
    <location>
        <begin position="56"/>
        <end position="319"/>
    </location>
</feature>
<dbReference type="InterPro" id="IPR025164">
    <property type="entry name" value="Toastrack_DUF4097"/>
</dbReference>
<dbReference type="KEGG" id="lko:ABN16_04000"/>